<sequence length="189" mass="21091">MAANDARFGIDILLAALPLQASIQKRMWMMERLEEVVSGGKTVLVYIPIPTCSSKGGKVQNNVSILDEFLNKGKSPWSSVGQALSCINHEEPGRPSKACSMSTNCPKTAMYFSVVIISHKKNGPLKHLGDTAAQMVTFEARSCLLWDTSAPTVYSTSWRKHFYTKFETSVTYFHGFQNNHTTFFILDLF</sequence>
<dbReference type="AlphaFoldDB" id="A0A4Y2ICN5"/>
<proteinExistence type="predicted"/>
<organism evidence="1 2">
    <name type="scientific">Araneus ventricosus</name>
    <name type="common">Orbweaver spider</name>
    <name type="synonym">Epeira ventricosa</name>
    <dbReference type="NCBI Taxonomy" id="182803"/>
    <lineage>
        <taxon>Eukaryota</taxon>
        <taxon>Metazoa</taxon>
        <taxon>Ecdysozoa</taxon>
        <taxon>Arthropoda</taxon>
        <taxon>Chelicerata</taxon>
        <taxon>Arachnida</taxon>
        <taxon>Araneae</taxon>
        <taxon>Araneomorphae</taxon>
        <taxon>Entelegynae</taxon>
        <taxon>Araneoidea</taxon>
        <taxon>Araneidae</taxon>
        <taxon>Araneus</taxon>
    </lineage>
</organism>
<protein>
    <submittedName>
        <fullName evidence="1">Uncharacterized protein</fullName>
    </submittedName>
</protein>
<comment type="caution">
    <text evidence="1">The sequence shown here is derived from an EMBL/GenBank/DDBJ whole genome shotgun (WGS) entry which is preliminary data.</text>
</comment>
<name>A0A4Y2ICN5_ARAVE</name>
<evidence type="ECO:0000313" key="2">
    <source>
        <dbReference type="Proteomes" id="UP000499080"/>
    </source>
</evidence>
<evidence type="ECO:0000313" key="1">
    <source>
        <dbReference type="EMBL" id="GBM75182.1"/>
    </source>
</evidence>
<gene>
    <name evidence="1" type="ORF">AVEN_99575_1</name>
</gene>
<dbReference type="Proteomes" id="UP000499080">
    <property type="component" value="Unassembled WGS sequence"/>
</dbReference>
<accession>A0A4Y2ICN5</accession>
<reference evidence="1 2" key="1">
    <citation type="journal article" date="2019" name="Sci. Rep.">
        <title>Orb-weaving spider Araneus ventricosus genome elucidates the spidroin gene catalogue.</title>
        <authorList>
            <person name="Kono N."/>
            <person name="Nakamura H."/>
            <person name="Ohtoshi R."/>
            <person name="Moran D.A.P."/>
            <person name="Shinohara A."/>
            <person name="Yoshida Y."/>
            <person name="Fujiwara M."/>
            <person name="Mori M."/>
            <person name="Tomita M."/>
            <person name="Arakawa K."/>
        </authorList>
    </citation>
    <scope>NUCLEOTIDE SEQUENCE [LARGE SCALE GENOMIC DNA]</scope>
</reference>
<dbReference type="EMBL" id="BGPR01002541">
    <property type="protein sequence ID" value="GBM75182.1"/>
    <property type="molecule type" value="Genomic_DNA"/>
</dbReference>
<keyword evidence="2" id="KW-1185">Reference proteome</keyword>